<evidence type="ECO:0000313" key="1">
    <source>
        <dbReference type="EMBL" id="KAI0052382.1"/>
    </source>
</evidence>
<proteinExistence type="predicted"/>
<sequence length="1321" mass="142806">MEHGQHRMCPASFHPPRTDQALVQSRLNGSEAGPSTHASRSTPHSTPPAPNGRASGGWSSVTPPIAPRASSSKLPPQPSYEPPPPPPPASEPPPPPPPASPPPPPPPVSPPPPPPPSTTPLPPPPPPPPSLPGPPPPPPSSDPPLSPPPPPGSPGPPPPPPPSEAPPPPPPPSSEAPPLPPSAPPLIRIQLPTKPSIVAPPAPRLPPPSSKPPPPPPPPPSDPPPPPPPPREATPPPPPPSPPPSPLPPPPPTLYSLPPPPPWPPSRDEYPSGSDFKVLFDPSFEKDKDGFAALIEKVREAGINEAEPRLKGKGKGKEILLRYRGQVIEGEAEVVVRDPRKAEGFKRVRPLRVPHSELIRLTYEIDASSAGPPPATAVLVVGVSPLTPKDQIRRHFSAHGNIVSFEPQIDKTTGGALGIIFIKYSSHSEAARCVEREHGKKMGTGTVLSLSTGAADGQEMKVVLDGERKILAAVMRALDRRRKERTSKVKERAGDAVRATPTSASGHTPSSLVPTPWRGAPNLPAAPHLRAPSGAPSSPAVSTLPAPGPNLPARPATPTDAQINRFPGAGPMQPMAPRVRRPPANLVKARSGVTTATPMSHSRPPLAGSSSHSSSPTPLPPRGRHSFRPSRMVDHYSPGRGDHYSPNHYSPMQISRSPSPVMRKPGHSSRLSQQRQRELVVEELSKNGYDHVRIGGQSGVLGGAVTEEDVRVFLTGFQHDKILHDHLGWHVTFHRAETARRAAFVLGTRTLAHHAVTVTVHPPPTSSTVPVKTTWTDDELVEQAGRIITKELRELLEKDVLERLVGVRLRRLVADQKKQSSSKTKQPPGDKDGGKVASSVEPRSLKGLSFKKQHKRVREAPKPAVIEAVEVTPEINLDAGLKVKEVTEVVERPKKKRKKEEAKVVREDVESEDEEPVILEDRKRAVSVESEDDEPAKKKAKVDAGVEQEIEAAVPQSKKAQINKKKAKKIARTTQTPAVLDEAIDQFVLPDELDFAIPAVTQLRVTPDFASSLSPPSSPVVKPRRPPRISPAPDPIADGICDDDEDLFYARMVIAELKGYDTQSILCPPVPAPDPDSPPPFRVHVTGSARTEGYYKISHAEKSAYVAQYASRTTAADTIEEPPPQQPKQTMTSSRSNRANARRQAQGLEEINQVQRAMALSKGETAAAELSIKFNQLQTRKKHLRFARSPIHDWGLYAMERISRGEMVIEYVGEVIRAQVADKREKVYERQGIGSSYLFRIDEDLVVDATKKGNLGRLINHSCDPNCTAKIITINGEKKIVIYAKQDIELGDEITYDYHFPIEQDKITCLCGSAKCRGYLN</sequence>
<gene>
    <name evidence="1" type="ORF">FA95DRAFT_1391046</name>
</gene>
<reference evidence="1" key="2">
    <citation type="journal article" date="2022" name="New Phytol.">
        <title>Evolutionary transition to the ectomycorrhizal habit in the genomes of a hyperdiverse lineage of mushroom-forming fungi.</title>
        <authorList>
            <person name="Looney B."/>
            <person name="Miyauchi S."/>
            <person name="Morin E."/>
            <person name="Drula E."/>
            <person name="Courty P.E."/>
            <person name="Kohler A."/>
            <person name="Kuo A."/>
            <person name="LaButti K."/>
            <person name="Pangilinan J."/>
            <person name="Lipzen A."/>
            <person name="Riley R."/>
            <person name="Andreopoulos W."/>
            <person name="He G."/>
            <person name="Johnson J."/>
            <person name="Nolan M."/>
            <person name="Tritt A."/>
            <person name="Barry K.W."/>
            <person name="Grigoriev I.V."/>
            <person name="Nagy L.G."/>
            <person name="Hibbett D."/>
            <person name="Henrissat B."/>
            <person name="Matheny P.B."/>
            <person name="Labbe J."/>
            <person name="Martin F.M."/>
        </authorList>
    </citation>
    <scope>NUCLEOTIDE SEQUENCE</scope>
    <source>
        <strain evidence="1">FP105234-sp</strain>
    </source>
</reference>
<accession>A0ACB8S857</accession>
<dbReference type="Proteomes" id="UP000814033">
    <property type="component" value="Unassembled WGS sequence"/>
</dbReference>
<name>A0ACB8S857_9AGAM</name>
<organism evidence="1 2">
    <name type="scientific">Auriscalpium vulgare</name>
    <dbReference type="NCBI Taxonomy" id="40419"/>
    <lineage>
        <taxon>Eukaryota</taxon>
        <taxon>Fungi</taxon>
        <taxon>Dikarya</taxon>
        <taxon>Basidiomycota</taxon>
        <taxon>Agaricomycotina</taxon>
        <taxon>Agaricomycetes</taxon>
        <taxon>Russulales</taxon>
        <taxon>Auriscalpiaceae</taxon>
        <taxon>Auriscalpium</taxon>
    </lineage>
</organism>
<keyword evidence="2" id="KW-1185">Reference proteome</keyword>
<dbReference type="EMBL" id="MU275846">
    <property type="protein sequence ID" value="KAI0052382.1"/>
    <property type="molecule type" value="Genomic_DNA"/>
</dbReference>
<evidence type="ECO:0000313" key="2">
    <source>
        <dbReference type="Proteomes" id="UP000814033"/>
    </source>
</evidence>
<reference evidence="1" key="1">
    <citation type="submission" date="2021-02" db="EMBL/GenBank/DDBJ databases">
        <authorList>
            <consortium name="DOE Joint Genome Institute"/>
            <person name="Ahrendt S."/>
            <person name="Looney B.P."/>
            <person name="Miyauchi S."/>
            <person name="Morin E."/>
            <person name="Drula E."/>
            <person name="Courty P.E."/>
            <person name="Chicoki N."/>
            <person name="Fauchery L."/>
            <person name="Kohler A."/>
            <person name="Kuo A."/>
            <person name="Labutti K."/>
            <person name="Pangilinan J."/>
            <person name="Lipzen A."/>
            <person name="Riley R."/>
            <person name="Andreopoulos W."/>
            <person name="He G."/>
            <person name="Johnson J."/>
            <person name="Barry K.W."/>
            <person name="Grigoriev I.V."/>
            <person name="Nagy L."/>
            <person name="Hibbett D."/>
            <person name="Henrissat B."/>
            <person name="Matheny P.B."/>
            <person name="Labbe J."/>
            <person name="Martin F."/>
        </authorList>
    </citation>
    <scope>NUCLEOTIDE SEQUENCE</scope>
    <source>
        <strain evidence="1">FP105234-sp</strain>
    </source>
</reference>
<protein>
    <submittedName>
        <fullName evidence="1">Uncharacterized protein</fullName>
    </submittedName>
</protein>
<comment type="caution">
    <text evidence="1">The sequence shown here is derived from an EMBL/GenBank/DDBJ whole genome shotgun (WGS) entry which is preliminary data.</text>
</comment>